<keyword evidence="4" id="KW-0812">Transmembrane</keyword>
<dbReference type="Gene3D" id="2.40.420.20">
    <property type="match status" value="1"/>
</dbReference>
<evidence type="ECO:0000259" key="5">
    <source>
        <dbReference type="Pfam" id="PF25893"/>
    </source>
</evidence>
<dbReference type="InterPro" id="IPR058649">
    <property type="entry name" value="CzcB_C"/>
</dbReference>
<keyword evidence="4" id="KW-0472">Membrane</keyword>
<dbReference type="SUPFAM" id="SSF111369">
    <property type="entry name" value="HlyD-like secretion proteins"/>
    <property type="match status" value="1"/>
</dbReference>
<dbReference type="PANTHER" id="PTHR30097">
    <property type="entry name" value="CATION EFFLUX SYSTEM PROTEIN CUSB"/>
    <property type="match status" value="1"/>
</dbReference>
<dbReference type="GO" id="GO:0046914">
    <property type="term" value="F:transition metal ion binding"/>
    <property type="evidence" value="ECO:0007669"/>
    <property type="project" value="TreeGrafter"/>
</dbReference>
<evidence type="ECO:0000256" key="1">
    <source>
        <dbReference type="ARBA" id="ARBA00009477"/>
    </source>
</evidence>
<dbReference type="Pfam" id="PF25893">
    <property type="entry name" value="HH_CzcB"/>
    <property type="match status" value="1"/>
</dbReference>
<evidence type="ECO:0000313" key="10">
    <source>
        <dbReference type="EMBL" id="SFM08157.1"/>
    </source>
</evidence>
<dbReference type="STRING" id="44574.AAW31_06160"/>
<evidence type="ECO:0000256" key="2">
    <source>
        <dbReference type="ARBA" id="ARBA00022448"/>
    </source>
</evidence>
<dbReference type="Pfam" id="PF25975">
    <property type="entry name" value="CzcB_C"/>
    <property type="match status" value="1"/>
</dbReference>
<feature type="domain" description="CusB-like beta-barrel" evidence="6">
    <location>
        <begin position="358"/>
        <end position="434"/>
    </location>
</feature>
<dbReference type="Pfam" id="PF25973">
    <property type="entry name" value="BSH_CzcB"/>
    <property type="match status" value="1"/>
</dbReference>
<dbReference type="OrthoDB" id="9768185at2"/>
<keyword evidence="4" id="KW-1133">Transmembrane helix</keyword>
<dbReference type="GO" id="GO:0015679">
    <property type="term" value="P:plasma membrane copper ion transport"/>
    <property type="evidence" value="ECO:0007669"/>
    <property type="project" value="TreeGrafter"/>
</dbReference>
<dbReference type="InterPro" id="IPR006143">
    <property type="entry name" value="RND_pump_MFP"/>
</dbReference>
<protein>
    <submittedName>
        <fullName evidence="10">Membrane fusion protein, cobalt-zinc-cadmium efflux system</fullName>
    </submittedName>
</protein>
<evidence type="ECO:0000259" key="6">
    <source>
        <dbReference type="Pfam" id="PF25954"/>
    </source>
</evidence>
<sequence>MDKTRWMPIMIVIVIGIVLGGLILTLGKPTVPGSADETTSEGKEVSAINSASGEKERSGQVESAKGPRGGKLFTTDDFSVEVTIFEKGVPPQFRLYLYHKGRLISPTEAKVSITLTRLGASAQLFRFTPEGDYLIGDQEVEEPHSFDVAIVADWKGRAYHWGYSQVEARVEISDETLKSSGIQIATVIPAIIKPTLNLPGEIIFNEHTILKVVPRIPGMVTAVMGHHGQHVQKGDVLAVIESPMLADLRSQYLVAKRRLVLAQTTYEREKQLWEEKITAKQEYLTAQQQWDEAKIALQLASERLHALGVSPESSLSEKNLSRYEIRTPIPGIITAKAIVLGESVKEDTAVYTVADVSTVWAAITVYPKDLNVVKVGQEARIKATAFDLEGEGTVTYITTLIGGPTRAATARVELDNQAGRWRPGMFVTAELVAEEIQVPVAVLVEAIQTWRDWSVVFGRYGNYFEARPLELGRSDGTMVEVLKGLSAGDQYAAGNSFAIKAELGKAGATHDH</sequence>
<evidence type="ECO:0000259" key="7">
    <source>
        <dbReference type="Pfam" id="PF25971"/>
    </source>
</evidence>
<feature type="domain" description="CzcB-like alpha-helical hairpin" evidence="5">
    <location>
        <begin position="247"/>
        <end position="306"/>
    </location>
</feature>
<dbReference type="Proteomes" id="UP000183287">
    <property type="component" value="Unassembled WGS sequence"/>
</dbReference>
<feature type="domain" description="CzcB N-terminal" evidence="7">
    <location>
        <begin position="70"/>
        <end position="161"/>
    </location>
</feature>
<dbReference type="GO" id="GO:0030288">
    <property type="term" value="C:outer membrane-bounded periplasmic space"/>
    <property type="evidence" value="ECO:0007669"/>
    <property type="project" value="TreeGrafter"/>
</dbReference>
<organism evidence="10 11">
    <name type="scientific">Nitrosomonas communis</name>
    <dbReference type="NCBI Taxonomy" id="44574"/>
    <lineage>
        <taxon>Bacteria</taxon>
        <taxon>Pseudomonadati</taxon>
        <taxon>Pseudomonadota</taxon>
        <taxon>Betaproteobacteria</taxon>
        <taxon>Nitrosomonadales</taxon>
        <taxon>Nitrosomonadaceae</taxon>
        <taxon>Nitrosomonas</taxon>
    </lineage>
</organism>
<dbReference type="Gene3D" id="1.10.287.470">
    <property type="entry name" value="Helix hairpin bin"/>
    <property type="match status" value="1"/>
</dbReference>
<evidence type="ECO:0000313" key="11">
    <source>
        <dbReference type="Proteomes" id="UP000183287"/>
    </source>
</evidence>
<dbReference type="InterPro" id="IPR051909">
    <property type="entry name" value="MFP_Cation_Efflux"/>
</dbReference>
<feature type="domain" description="CzcB-like barrel-sandwich hybrid" evidence="8">
    <location>
        <begin position="209"/>
        <end position="355"/>
    </location>
</feature>
<feature type="region of interest" description="Disordered" evidence="3">
    <location>
        <begin position="31"/>
        <end position="70"/>
    </location>
</feature>
<feature type="domain" description="CzcB-like C-terminal circularly permuted SH3-like" evidence="9">
    <location>
        <begin position="440"/>
        <end position="500"/>
    </location>
</feature>
<evidence type="ECO:0000259" key="9">
    <source>
        <dbReference type="Pfam" id="PF25975"/>
    </source>
</evidence>
<evidence type="ECO:0000256" key="3">
    <source>
        <dbReference type="SAM" id="MobiDB-lite"/>
    </source>
</evidence>
<dbReference type="Pfam" id="PF25971">
    <property type="entry name" value="CzcB_N"/>
    <property type="match status" value="1"/>
</dbReference>
<dbReference type="GO" id="GO:0022857">
    <property type="term" value="F:transmembrane transporter activity"/>
    <property type="evidence" value="ECO:0007669"/>
    <property type="project" value="InterPro"/>
</dbReference>
<comment type="similarity">
    <text evidence="1">Belongs to the membrane fusion protein (MFP) (TC 8.A.1) family.</text>
</comment>
<dbReference type="GO" id="GO:0060003">
    <property type="term" value="P:copper ion export"/>
    <property type="evidence" value="ECO:0007669"/>
    <property type="project" value="TreeGrafter"/>
</dbReference>
<dbReference type="FunFam" id="2.40.30.170:FF:000010">
    <property type="entry name" value="Efflux RND transporter periplasmic adaptor subunit"/>
    <property type="match status" value="1"/>
</dbReference>
<dbReference type="InterPro" id="IPR058648">
    <property type="entry name" value="HH_CzcB-like"/>
</dbReference>
<dbReference type="NCBIfam" id="TIGR01730">
    <property type="entry name" value="RND_mfp"/>
    <property type="match status" value="1"/>
</dbReference>
<keyword evidence="2" id="KW-0813">Transport</keyword>
<dbReference type="EMBL" id="FOUB01000012">
    <property type="protein sequence ID" value="SFM08157.1"/>
    <property type="molecule type" value="Genomic_DNA"/>
</dbReference>
<dbReference type="InterPro" id="IPR058647">
    <property type="entry name" value="BSH_CzcB-like"/>
</dbReference>
<reference evidence="11" key="1">
    <citation type="submission" date="2016-10" db="EMBL/GenBank/DDBJ databases">
        <authorList>
            <person name="Varghese N."/>
            <person name="Submissions S."/>
        </authorList>
    </citation>
    <scope>NUCLEOTIDE SEQUENCE [LARGE SCALE GENOMIC DNA]</scope>
    <source>
        <strain evidence="11">Nm44</strain>
    </source>
</reference>
<gene>
    <name evidence="10" type="ORF">SAMN05421863_101254</name>
</gene>
<proteinExistence type="inferred from homology"/>
<dbReference type="GO" id="GO:0016020">
    <property type="term" value="C:membrane"/>
    <property type="evidence" value="ECO:0007669"/>
    <property type="project" value="InterPro"/>
</dbReference>
<dbReference type="RefSeq" id="WP_074904607.1">
    <property type="nucleotide sequence ID" value="NZ_FOUB01000012.1"/>
</dbReference>
<keyword evidence="11" id="KW-1185">Reference proteome</keyword>
<dbReference type="AlphaFoldDB" id="A0A1I4MYK3"/>
<dbReference type="InterPro" id="IPR058646">
    <property type="entry name" value="CzcB_N"/>
</dbReference>
<dbReference type="PANTHER" id="PTHR30097:SF4">
    <property type="entry name" value="SLR6042 PROTEIN"/>
    <property type="match status" value="1"/>
</dbReference>
<dbReference type="Gene3D" id="2.40.30.170">
    <property type="match status" value="1"/>
</dbReference>
<feature type="transmembrane region" description="Helical" evidence="4">
    <location>
        <begin position="6"/>
        <end position="26"/>
    </location>
</feature>
<evidence type="ECO:0000259" key="8">
    <source>
        <dbReference type="Pfam" id="PF25973"/>
    </source>
</evidence>
<accession>A0A1I4MYK3</accession>
<dbReference type="InterPro" id="IPR058792">
    <property type="entry name" value="Beta-barrel_RND_2"/>
</dbReference>
<name>A0A1I4MYK3_9PROT</name>
<dbReference type="Pfam" id="PF25954">
    <property type="entry name" value="Beta-barrel_RND_2"/>
    <property type="match status" value="1"/>
</dbReference>
<evidence type="ECO:0000256" key="4">
    <source>
        <dbReference type="SAM" id="Phobius"/>
    </source>
</evidence>